<reference evidence="1" key="2">
    <citation type="submission" date="2021-09" db="EMBL/GenBank/DDBJ databases">
        <authorList>
            <person name="Gilroy R."/>
        </authorList>
    </citation>
    <scope>NUCLEOTIDE SEQUENCE</scope>
    <source>
        <strain evidence="1">7886</strain>
    </source>
</reference>
<organism evidence="1 2">
    <name type="scientific">Companilactobacillus farciminis</name>
    <dbReference type="NCBI Taxonomy" id="1612"/>
    <lineage>
        <taxon>Bacteria</taxon>
        <taxon>Bacillati</taxon>
        <taxon>Bacillota</taxon>
        <taxon>Bacilli</taxon>
        <taxon>Lactobacillales</taxon>
        <taxon>Lactobacillaceae</taxon>
        <taxon>Companilactobacillus</taxon>
    </lineage>
</organism>
<name>A0A921HRZ7_9LACO</name>
<dbReference type="SUPFAM" id="SSF46955">
    <property type="entry name" value="Putative DNA-binding domain"/>
    <property type="match status" value="1"/>
</dbReference>
<dbReference type="AlphaFoldDB" id="A0A921HRZ7"/>
<evidence type="ECO:0000313" key="1">
    <source>
        <dbReference type="EMBL" id="HJF87262.1"/>
    </source>
</evidence>
<evidence type="ECO:0000313" key="2">
    <source>
        <dbReference type="Proteomes" id="UP000747013"/>
    </source>
</evidence>
<protein>
    <submittedName>
        <fullName evidence="1">Helix-turn-helix domain-containing protein</fullName>
    </submittedName>
</protein>
<comment type="caution">
    <text evidence="1">The sequence shown here is derived from an EMBL/GenBank/DDBJ whole genome shotgun (WGS) entry which is preliminary data.</text>
</comment>
<dbReference type="InterPro" id="IPR009061">
    <property type="entry name" value="DNA-bd_dom_put_sf"/>
</dbReference>
<reference evidence="1" key="1">
    <citation type="journal article" date="2021" name="PeerJ">
        <title>Extensive microbial diversity within the chicken gut microbiome revealed by metagenomics and culture.</title>
        <authorList>
            <person name="Gilroy R."/>
            <person name="Ravi A."/>
            <person name="Getino M."/>
            <person name="Pursley I."/>
            <person name="Horton D.L."/>
            <person name="Alikhan N.F."/>
            <person name="Baker D."/>
            <person name="Gharbi K."/>
            <person name="Hall N."/>
            <person name="Watson M."/>
            <person name="Adriaenssens E.M."/>
            <person name="Foster-Nyarko E."/>
            <person name="Jarju S."/>
            <person name="Secka A."/>
            <person name="Antonio M."/>
            <person name="Oren A."/>
            <person name="Chaudhuri R.R."/>
            <person name="La Ragione R."/>
            <person name="Hildebrand F."/>
            <person name="Pallen M.J."/>
        </authorList>
    </citation>
    <scope>NUCLEOTIDE SEQUENCE</scope>
    <source>
        <strain evidence="1">7886</strain>
    </source>
</reference>
<proteinExistence type="predicted"/>
<dbReference type="EMBL" id="DYWC01000172">
    <property type="protein sequence ID" value="HJF87262.1"/>
    <property type="molecule type" value="Genomic_DNA"/>
</dbReference>
<gene>
    <name evidence="1" type="ORF">K8V88_07470</name>
</gene>
<dbReference type="Proteomes" id="UP000747013">
    <property type="component" value="Unassembled WGS sequence"/>
</dbReference>
<accession>A0A921HRZ7</accession>
<sequence>MQIAIPERVIERAIQQKYFNVTASANFLGVSPSTFRIWLKKFDFKPISIDGQILYDKDVLQKFMEDHKL</sequence>